<accession>A0ABD6DKD8</accession>
<comment type="caution">
    <text evidence="2">The sequence shown here is derived from an EMBL/GenBank/DDBJ whole genome shotgun (WGS) entry which is preliminary data.</text>
</comment>
<proteinExistence type="predicted"/>
<evidence type="ECO:0000259" key="1">
    <source>
        <dbReference type="PROSITE" id="PS50846"/>
    </source>
</evidence>
<gene>
    <name evidence="2" type="ORF">ACFSBL_06285</name>
</gene>
<dbReference type="CDD" id="cd00371">
    <property type="entry name" value="HMA"/>
    <property type="match status" value="1"/>
</dbReference>
<dbReference type="Proteomes" id="UP001597034">
    <property type="component" value="Unassembled WGS sequence"/>
</dbReference>
<organism evidence="2 3">
    <name type="scientific">Haloarchaeobius litoreus</name>
    <dbReference type="NCBI Taxonomy" id="755306"/>
    <lineage>
        <taxon>Archaea</taxon>
        <taxon>Methanobacteriati</taxon>
        <taxon>Methanobacteriota</taxon>
        <taxon>Stenosarchaea group</taxon>
        <taxon>Halobacteria</taxon>
        <taxon>Halobacteriales</taxon>
        <taxon>Halorubellaceae</taxon>
        <taxon>Haloarchaeobius</taxon>
    </lineage>
</organism>
<dbReference type="RefSeq" id="WP_256399202.1">
    <property type="nucleotide sequence ID" value="NZ_JANHJR010000001.1"/>
</dbReference>
<dbReference type="InterPro" id="IPR036163">
    <property type="entry name" value="HMA_dom_sf"/>
</dbReference>
<dbReference type="PROSITE" id="PS50846">
    <property type="entry name" value="HMA_2"/>
    <property type="match status" value="1"/>
</dbReference>
<evidence type="ECO:0000313" key="2">
    <source>
        <dbReference type="EMBL" id="MFD1645286.1"/>
    </source>
</evidence>
<feature type="domain" description="HMA" evidence="1">
    <location>
        <begin position="1"/>
        <end position="64"/>
    </location>
</feature>
<dbReference type="Gene3D" id="3.30.70.100">
    <property type="match status" value="1"/>
</dbReference>
<protein>
    <submittedName>
        <fullName evidence="2">Heavy-metal-associated domain-containing protein</fullName>
    </submittedName>
</protein>
<name>A0ABD6DKD8_9EURY</name>
<dbReference type="InterPro" id="IPR006121">
    <property type="entry name" value="HMA_dom"/>
</dbReference>
<sequence>MATRIRVNGMTYETHAEVVEKAILLADGVDSVETDIDEFTATVEGDADVDDIVEKVEMAGYDAEPL</sequence>
<dbReference type="EMBL" id="JBHUDO010000002">
    <property type="protein sequence ID" value="MFD1645286.1"/>
    <property type="molecule type" value="Genomic_DNA"/>
</dbReference>
<dbReference type="AlphaFoldDB" id="A0ABD6DKD8"/>
<dbReference type="Pfam" id="PF00403">
    <property type="entry name" value="HMA"/>
    <property type="match status" value="1"/>
</dbReference>
<reference evidence="2 3" key="1">
    <citation type="journal article" date="2019" name="Int. J. Syst. Evol. Microbiol.">
        <title>The Global Catalogue of Microorganisms (GCM) 10K type strain sequencing project: providing services to taxonomists for standard genome sequencing and annotation.</title>
        <authorList>
            <consortium name="The Broad Institute Genomics Platform"/>
            <consortium name="The Broad Institute Genome Sequencing Center for Infectious Disease"/>
            <person name="Wu L."/>
            <person name="Ma J."/>
        </authorList>
    </citation>
    <scope>NUCLEOTIDE SEQUENCE [LARGE SCALE GENOMIC DNA]</scope>
    <source>
        <strain evidence="2 3">CGMCC 1.10390</strain>
    </source>
</reference>
<evidence type="ECO:0000313" key="3">
    <source>
        <dbReference type="Proteomes" id="UP001597034"/>
    </source>
</evidence>
<keyword evidence="3" id="KW-1185">Reference proteome</keyword>
<dbReference type="SUPFAM" id="SSF55008">
    <property type="entry name" value="HMA, heavy metal-associated domain"/>
    <property type="match status" value="1"/>
</dbReference>